<keyword evidence="1" id="KW-0812">Transmembrane</keyword>
<keyword evidence="3" id="KW-1185">Reference proteome</keyword>
<reference evidence="2 3" key="1">
    <citation type="journal article" date="2023" name="Int. J. Syst. Evol. Microbiol.">
        <title>Lactiplantibacillus brownii sp. nov., a novel psychrotolerant species isolated from sauerkraut.</title>
        <authorList>
            <person name="Heng Y.C."/>
            <person name="Silvaraju S."/>
            <person name="Lee J.K.Y."/>
            <person name="Kittelmann S."/>
        </authorList>
    </citation>
    <scope>NUCLEOTIDE SEQUENCE [LARGE SCALE GENOMIC DNA]</scope>
    <source>
        <strain evidence="2 3">WILCCON 0030</strain>
    </source>
</reference>
<keyword evidence="1" id="KW-1133">Transmembrane helix</keyword>
<feature type="transmembrane region" description="Helical" evidence="1">
    <location>
        <begin position="144"/>
        <end position="165"/>
    </location>
</feature>
<keyword evidence="1" id="KW-0472">Membrane</keyword>
<gene>
    <name evidence="2" type="ORF">RA086_13725</name>
</gene>
<name>A0ABU1ACG2_9LACO</name>
<comment type="caution">
    <text evidence="2">The sequence shown here is derived from an EMBL/GenBank/DDBJ whole genome shotgun (WGS) entry which is preliminary data.</text>
</comment>
<feature type="transmembrane region" description="Helical" evidence="1">
    <location>
        <begin position="28"/>
        <end position="46"/>
    </location>
</feature>
<evidence type="ECO:0008006" key="4">
    <source>
        <dbReference type="Google" id="ProtNLM"/>
    </source>
</evidence>
<feature type="transmembrane region" description="Helical" evidence="1">
    <location>
        <begin position="97"/>
        <end position="128"/>
    </location>
</feature>
<sequence>MNGTLNKKISNWIAVGFKVAHLNLVRSYQAFIAILGIIPIAYLLYILMNANQKSQTVVVALTASPYATVMLIVALLDVVCAYTLWNFRQVMLQHRRVFKCTMILLTVAQLLLGNVILFVVGLACLFFSNQVPDQKFAKFSQVKVMLYLTSVAYLFCLVIIIRLIIH</sequence>
<evidence type="ECO:0000256" key="1">
    <source>
        <dbReference type="SAM" id="Phobius"/>
    </source>
</evidence>
<evidence type="ECO:0000313" key="3">
    <source>
        <dbReference type="Proteomes" id="UP001227831"/>
    </source>
</evidence>
<dbReference type="Proteomes" id="UP001227831">
    <property type="component" value="Unassembled WGS sequence"/>
</dbReference>
<dbReference type="EMBL" id="JAVCWF010000001">
    <property type="protein sequence ID" value="MDQ7938669.1"/>
    <property type="molecule type" value="Genomic_DNA"/>
</dbReference>
<accession>A0ABU1ACG2</accession>
<organism evidence="2 3">
    <name type="scientific">Lactiplantibacillus brownii</name>
    <dbReference type="NCBI Taxonomy" id="3069269"/>
    <lineage>
        <taxon>Bacteria</taxon>
        <taxon>Bacillati</taxon>
        <taxon>Bacillota</taxon>
        <taxon>Bacilli</taxon>
        <taxon>Lactobacillales</taxon>
        <taxon>Lactobacillaceae</taxon>
        <taxon>Lactiplantibacillus</taxon>
    </lineage>
</organism>
<dbReference type="RefSeq" id="WP_308704333.1">
    <property type="nucleotide sequence ID" value="NZ_JAVCWF010000001.1"/>
</dbReference>
<feature type="transmembrane region" description="Helical" evidence="1">
    <location>
        <begin position="66"/>
        <end position="85"/>
    </location>
</feature>
<protein>
    <recommendedName>
        <fullName evidence="4">Integral membrane protein</fullName>
    </recommendedName>
</protein>
<proteinExistence type="predicted"/>
<evidence type="ECO:0000313" key="2">
    <source>
        <dbReference type="EMBL" id="MDQ7938669.1"/>
    </source>
</evidence>